<name>A0A6C7E4P6_ILUCY</name>
<evidence type="ECO:0000313" key="1">
    <source>
        <dbReference type="EMBL" id="BAN01580.1"/>
    </source>
</evidence>
<reference evidence="1 2" key="1">
    <citation type="journal article" date="2013" name="Int. J. Syst. Evol. Microbiol.">
        <title>Ilumatobacter nonamiense sp. nov. and Ilumatobacter coccineum sp. nov., isolated from seashore sand.</title>
        <authorList>
            <person name="Matsumoto A."/>
            <person name="Kasai H."/>
            <person name="Matsuo Y."/>
            <person name="Shizuri Y."/>
            <person name="Ichikawa N."/>
            <person name="Fujita N."/>
            <person name="Omura S."/>
            <person name="Takahashi Y."/>
        </authorList>
    </citation>
    <scope>NUCLEOTIDE SEQUENCE [LARGE SCALE GENOMIC DNA]</scope>
    <source>
        <strain evidence="2">NBRC 103263 / KCTC 29153 / YM16-304</strain>
    </source>
</reference>
<dbReference type="KEGG" id="aym:YM304_12660"/>
<accession>A0A6C7E4P6</accession>
<dbReference type="Proteomes" id="UP000011863">
    <property type="component" value="Chromosome"/>
</dbReference>
<dbReference type="EMBL" id="AP012057">
    <property type="protein sequence ID" value="BAN01580.1"/>
    <property type="molecule type" value="Genomic_DNA"/>
</dbReference>
<proteinExistence type="predicted"/>
<protein>
    <recommendedName>
        <fullName evidence="3">Lipoprotein</fullName>
    </recommendedName>
</protein>
<dbReference type="AlphaFoldDB" id="A0A6C7E4P6"/>
<evidence type="ECO:0000313" key="2">
    <source>
        <dbReference type="Proteomes" id="UP000011863"/>
    </source>
</evidence>
<gene>
    <name evidence="1" type="ORF">YM304_12660</name>
</gene>
<organism evidence="1 2">
    <name type="scientific">Ilumatobacter coccineus (strain NBRC 103263 / KCTC 29153 / YM16-304)</name>
    <dbReference type="NCBI Taxonomy" id="1313172"/>
    <lineage>
        <taxon>Bacteria</taxon>
        <taxon>Bacillati</taxon>
        <taxon>Actinomycetota</taxon>
        <taxon>Acidimicrobiia</taxon>
        <taxon>Acidimicrobiales</taxon>
        <taxon>Ilumatobacteraceae</taxon>
        <taxon>Ilumatobacter</taxon>
    </lineage>
</organism>
<dbReference type="RefSeq" id="WP_015440827.1">
    <property type="nucleotide sequence ID" value="NC_020520.1"/>
</dbReference>
<dbReference type="PROSITE" id="PS51257">
    <property type="entry name" value="PROKAR_LIPOPROTEIN"/>
    <property type="match status" value="1"/>
</dbReference>
<sequence>MTAALHRRLAVGIVGALVLASCGSDDVEPLESPVGLDIDEVDEILAELTDAGFCDPADVDDLGLVTAMHFVVQGQIQAPCYADGGLDDQRLLAAWDGLTSITPSELVSDVSLLAGFEPCSDCDTLAFVSALDEESSFFLMAVDVVSGDDDPNELLLTMQHELTHVFNQKPGSQLDLDVDPDSCDTYFNGTGCFTDDSYMAAWIEEFWSDDLLDELPADGAPNDDDTAADLCDAEPTFLGSYAATHPEEDFAESFSAYVFDIDVPDSLGEKMAFFDDYPEFVEIQRNAEAAGLSGLPNNFDVCG</sequence>
<dbReference type="OrthoDB" id="5115706at2"/>
<evidence type="ECO:0008006" key="3">
    <source>
        <dbReference type="Google" id="ProtNLM"/>
    </source>
</evidence>
<keyword evidence="2" id="KW-1185">Reference proteome</keyword>